<dbReference type="SUPFAM" id="SSF51735">
    <property type="entry name" value="NAD(P)-binding Rossmann-fold domains"/>
    <property type="match status" value="1"/>
</dbReference>
<dbReference type="GO" id="GO:0005634">
    <property type="term" value="C:nucleus"/>
    <property type="evidence" value="ECO:0007669"/>
    <property type="project" value="TreeGrafter"/>
</dbReference>
<dbReference type="PANTHER" id="PTHR42748:SF14">
    <property type="entry name" value="SNOAL-LIKE DOMAIN-CONTAINING PROTEIN"/>
    <property type="match status" value="1"/>
</dbReference>
<sequence length="279" mass="30683">MTSPEVPSILVIGGTGAQGSNVVRELVRDKKYIVTILTRDITSISAVALGELGNVTLIPGSCEIAVQSGVKRLIYSGGSNRPKGHRYAEEYSNSHQATGGSTEVLSILLRPLVLPDNTHIFAAPIGDGFIPFAELATYGKYVCWAFDNPSRSVGKHITLPTYPTTLRGVAEAFEKVTGKKAVAKDVTQDEWFEAAKSYVDPDAKQPSNIPVAPEGDDTRFTFRHKALRLDVEAIRKAQELANEIYPDRFKSVEDWMRAMGYTGEAKAEMKHDRDRKRTL</sequence>
<evidence type="ECO:0000256" key="2">
    <source>
        <dbReference type="ARBA" id="ARBA00022857"/>
    </source>
</evidence>
<dbReference type="InterPro" id="IPR051164">
    <property type="entry name" value="NmrA-like_oxidored"/>
</dbReference>
<dbReference type="InterPro" id="IPR008030">
    <property type="entry name" value="NmrA-like"/>
</dbReference>
<evidence type="ECO:0000256" key="1">
    <source>
        <dbReference type="ARBA" id="ARBA00006328"/>
    </source>
</evidence>
<proteinExistence type="inferred from homology"/>
<dbReference type="Pfam" id="PF05368">
    <property type="entry name" value="NmrA"/>
    <property type="match status" value="1"/>
</dbReference>
<dbReference type="PANTHER" id="PTHR42748">
    <property type="entry name" value="NITROGEN METABOLITE REPRESSION PROTEIN NMRA FAMILY MEMBER"/>
    <property type="match status" value="1"/>
</dbReference>
<feature type="domain" description="NmrA-like" evidence="3">
    <location>
        <begin position="9"/>
        <end position="61"/>
    </location>
</feature>
<dbReference type="Proteomes" id="UP001218218">
    <property type="component" value="Unassembled WGS sequence"/>
</dbReference>
<dbReference type="AlphaFoldDB" id="A0AAD7EAB5"/>
<dbReference type="Gene3D" id="3.40.50.720">
    <property type="entry name" value="NAD(P)-binding Rossmann-like Domain"/>
    <property type="match status" value="2"/>
</dbReference>
<protein>
    <recommendedName>
        <fullName evidence="3">NmrA-like domain-containing protein</fullName>
    </recommendedName>
</protein>
<comment type="caution">
    <text evidence="4">The sequence shown here is derived from an EMBL/GenBank/DDBJ whole genome shotgun (WGS) entry which is preliminary data.</text>
</comment>
<keyword evidence="5" id="KW-1185">Reference proteome</keyword>
<evidence type="ECO:0000259" key="3">
    <source>
        <dbReference type="Pfam" id="PF05368"/>
    </source>
</evidence>
<comment type="similarity">
    <text evidence="1">Belongs to the NmrA-type oxidoreductase family.</text>
</comment>
<dbReference type="EMBL" id="JARIHO010000099">
    <property type="protein sequence ID" value="KAJ7304785.1"/>
    <property type="molecule type" value="Genomic_DNA"/>
</dbReference>
<keyword evidence="2" id="KW-0521">NADP</keyword>
<accession>A0AAD7EAB5</accession>
<evidence type="ECO:0000313" key="4">
    <source>
        <dbReference type="EMBL" id="KAJ7304785.1"/>
    </source>
</evidence>
<dbReference type="InterPro" id="IPR036291">
    <property type="entry name" value="NAD(P)-bd_dom_sf"/>
</dbReference>
<evidence type="ECO:0000313" key="5">
    <source>
        <dbReference type="Proteomes" id="UP001218218"/>
    </source>
</evidence>
<organism evidence="4 5">
    <name type="scientific">Mycena albidolilacea</name>
    <dbReference type="NCBI Taxonomy" id="1033008"/>
    <lineage>
        <taxon>Eukaryota</taxon>
        <taxon>Fungi</taxon>
        <taxon>Dikarya</taxon>
        <taxon>Basidiomycota</taxon>
        <taxon>Agaricomycotina</taxon>
        <taxon>Agaricomycetes</taxon>
        <taxon>Agaricomycetidae</taxon>
        <taxon>Agaricales</taxon>
        <taxon>Marasmiineae</taxon>
        <taxon>Mycenaceae</taxon>
        <taxon>Mycena</taxon>
    </lineage>
</organism>
<gene>
    <name evidence="4" type="ORF">DFH08DRAFT_825348</name>
</gene>
<name>A0AAD7EAB5_9AGAR</name>
<reference evidence="4" key="1">
    <citation type="submission" date="2023-03" db="EMBL/GenBank/DDBJ databases">
        <title>Massive genome expansion in bonnet fungi (Mycena s.s.) driven by repeated elements and novel gene families across ecological guilds.</title>
        <authorList>
            <consortium name="Lawrence Berkeley National Laboratory"/>
            <person name="Harder C.B."/>
            <person name="Miyauchi S."/>
            <person name="Viragh M."/>
            <person name="Kuo A."/>
            <person name="Thoen E."/>
            <person name="Andreopoulos B."/>
            <person name="Lu D."/>
            <person name="Skrede I."/>
            <person name="Drula E."/>
            <person name="Henrissat B."/>
            <person name="Morin E."/>
            <person name="Kohler A."/>
            <person name="Barry K."/>
            <person name="LaButti K."/>
            <person name="Morin E."/>
            <person name="Salamov A."/>
            <person name="Lipzen A."/>
            <person name="Mereny Z."/>
            <person name="Hegedus B."/>
            <person name="Baldrian P."/>
            <person name="Stursova M."/>
            <person name="Weitz H."/>
            <person name="Taylor A."/>
            <person name="Grigoriev I.V."/>
            <person name="Nagy L.G."/>
            <person name="Martin F."/>
            <person name="Kauserud H."/>
        </authorList>
    </citation>
    <scope>NUCLEOTIDE SEQUENCE</scope>
    <source>
        <strain evidence="4">CBHHK002</strain>
    </source>
</reference>